<keyword evidence="3" id="KW-1185">Reference proteome</keyword>
<gene>
    <name evidence="2" type="ORF">OCL97_07575</name>
</gene>
<keyword evidence="1" id="KW-0732">Signal</keyword>
<organism evidence="2 3">
    <name type="scientific">Phenylobacterium ferrooxidans</name>
    <dbReference type="NCBI Taxonomy" id="2982689"/>
    <lineage>
        <taxon>Bacteria</taxon>
        <taxon>Pseudomonadati</taxon>
        <taxon>Pseudomonadota</taxon>
        <taxon>Alphaproteobacteria</taxon>
        <taxon>Caulobacterales</taxon>
        <taxon>Caulobacteraceae</taxon>
        <taxon>Phenylobacterium</taxon>
    </lineage>
</organism>
<evidence type="ECO:0000313" key="3">
    <source>
        <dbReference type="Proteomes" id="UP001598130"/>
    </source>
</evidence>
<dbReference type="RefSeq" id="WP_377369016.1">
    <property type="nucleotide sequence ID" value="NZ_JAOTJD010000011.1"/>
</dbReference>
<feature type="chain" id="PRO_5045616173" evidence="1">
    <location>
        <begin position="20"/>
        <end position="65"/>
    </location>
</feature>
<feature type="signal peptide" evidence="1">
    <location>
        <begin position="1"/>
        <end position="19"/>
    </location>
</feature>
<sequence>MRLRLATVLAYTAAGPLLAQSGGTDTTMAHEADYAAMVLADGEDVVKSVDAKAGTVTIRHAPIPP</sequence>
<accession>A0ABW6CLM8</accession>
<name>A0ABW6CLM8_9CAUL</name>
<comment type="caution">
    <text evidence="2">The sequence shown here is derived from an EMBL/GenBank/DDBJ whole genome shotgun (WGS) entry which is preliminary data.</text>
</comment>
<evidence type="ECO:0000256" key="1">
    <source>
        <dbReference type="SAM" id="SignalP"/>
    </source>
</evidence>
<dbReference type="EMBL" id="JAOTJD010000011">
    <property type="protein sequence ID" value="MFD3263819.1"/>
    <property type="molecule type" value="Genomic_DNA"/>
</dbReference>
<protein>
    <submittedName>
        <fullName evidence="2">Copper-binding protein</fullName>
    </submittedName>
</protein>
<proteinExistence type="predicted"/>
<evidence type="ECO:0000313" key="2">
    <source>
        <dbReference type="EMBL" id="MFD3263819.1"/>
    </source>
</evidence>
<reference evidence="2 3" key="1">
    <citation type="submission" date="2022-09" db="EMBL/GenBank/DDBJ databases">
        <title>New species of Phenylobacterium.</title>
        <authorList>
            <person name="Mieszkin S."/>
        </authorList>
    </citation>
    <scope>NUCLEOTIDE SEQUENCE [LARGE SCALE GENOMIC DNA]</scope>
    <source>
        <strain evidence="2 3">HK31-G</strain>
    </source>
</reference>
<dbReference type="Proteomes" id="UP001598130">
    <property type="component" value="Unassembled WGS sequence"/>
</dbReference>